<dbReference type="EMBL" id="LR796183">
    <property type="protein sequence ID" value="CAB4124776.1"/>
    <property type="molecule type" value="Genomic_DNA"/>
</dbReference>
<proteinExistence type="predicted"/>
<organism evidence="1">
    <name type="scientific">uncultured Caudovirales phage</name>
    <dbReference type="NCBI Taxonomy" id="2100421"/>
    <lineage>
        <taxon>Viruses</taxon>
        <taxon>Duplodnaviria</taxon>
        <taxon>Heunggongvirae</taxon>
        <taxon>Uroviricota</taxon>
        <taxon>Caudoviricetes</taxon>
        <taxon>Peduoviridae</taxon>
        <taxon>Maltschvirus</taxon>
        <taxon>Maltschvirus maltsch</taxon>
    </lineage>
</organism>
<reference evidence="1" key="1">
    <citation type="submission" date="2020-04" db="EMBL/GenBank/DDBJ databases">
        <authorList>
            <person name="Chiriac C."/>
            <person name="Salcher M."/>
            <person name="Ghai R."/>
            <person name="Kavagutti S V."/>
        </authorList>
    </citation>
    <scope>NUCLEOTIDE SEQUENCE</scope>
</reference>
<sequence length="135" mass="15351">MRDEDVEEAWAIGLTPLDALTQSIHGSTLVYTMIGHEGVPISIVGVSPSPYPNWGLIWMLGTPGIVSNKITFLRHSRAALVKMFEETGSEVLYNYTYAKNKVHHDWLRWLGFTFIRKVSLLPHGEEFYEFAKIRG</sequence>
<accession>A0A6J5KUG2</accession>
<evidence type="ECO:0000313" key="1">
    <source>
        <dbReference type="EMBL" id="CAB4124776.1"/>
    </source>
</evidence>
<protein>
    <recommendedName>
        <fullName evidence="2">DUF2833 domain-containing protein</fullName>
    </recommendedName>
</protein>
<name>A0A6J5KUG2_9CAUD</name>
<gene>
    <name evidence="1" type="ORF">UFOVP63_29</name>
</gene>
<evidence type="ECO:0008006" key="2">
    <source>
        <dbReference type="Google" id="ProtNLM"/>
    </source>
</evidence>